<dbReference type="Gene3D" id="1.10.10.10">
    <property type="entry name" value="Winged helix-like DNA-binding domain superfamily/Winged helix DNA-binding domain"/>
    <property type="match status" value="1"/>
</dbReference>
<evidence type="ECO:0000256" key="2">
    <source>
        <dbReference type="ARBA" id="ARBA00023015"/>
    </source>
</evidence>
<dbReference type="Pfam" id="PF03466">
    <property type="entry name" value="LysR_substrate"/>
    <property type="match status" value="1"/>
</dbReference>
<dbReference type="PANTHER" id="PTHR30126:SF5">
    <property type="entry name" value="HTH-TYPE TRANSCRIPTIONAL ACTIVATOR CMPR"/>
    <property type="match status" value="1"/>
</dbReference>
<name>A0A6S6SGK0_9GAMM</name>
<feature type="domain" description="HTH lysR-type" evidence="5">
    <location>
        <begin position="6"/>
        <end position="63"/>
    </location>
</feature>
<proteinExistence type="inferred from homology"/>
<dbReference type="CDD" id="cd08419">
    <property type="entry name" value="PBP2_CbbR_RubisCO_like"/>
    <property type="match status" value="1"/>
</dbReference>
<evidence type="ECO:0000256" key="3">
    <source>
        <dbReference type="ARBA" id="ARBA00023125"/>
    </source>
</evidence>
<dbReference type="GO" id="GO:0003700">
    <property type="term" value="F:DNA-binding transcription factor activity"/>
    <property type="evidence" value="ECO:0007669"/>
    <property type="project" value="InterPro"/>
</dbReference>
<comment type="similarity">
    <text evidence="1">Belongs to the LysR transcriptional regulatory family.</text>
</comment>
<organism evidence="6">
    <name type="scientific">uncultured Thiotrichaceae bacterium</name>
    <dbReference type="NCBI Taxonomy" id="298394"/>
    <lineage>
        <taxon>Bacteria</taxon>
        <taxon>Pseudomonadati</taxon>
        <taxon>Pseudomonadota</taxon>
        <taxon>Gammaproteobacteria</taxon>
        <taxon>Thiotrichales</taxon>
        <taxon>Thiotrichaceae</taxon>
        <taxon>environmental samples</taxon>
    </lineage>
</organism>
<dbReference type="SUPFAM" id="SSF53850">
    <property type="entry name" value="Periplasmic binding protein-like II"/>
    <property type="match status" value="1"/>
</dbReference>
<dbReference type="SUPFAM" id="SSF46785">
    <property type="entry name" value="Winged helix' DNA-binding domain"/>
    <property type="match status" value="1"/>
</dbReference>
<evidence type="ECO:0000313" key="6">
    <source>
        <dbReference type="EMBL" id="CAA6804029.1"/>
    </source>
</evidence>
<keyword evidence="2" id="KW-0805">Transcription regulation</keyword>
<dbReference type="Pfam" id="PF00126">
    <property type="entry name" value="HTH_1"/>
    <property type="match status" value="1"/>
</dbReference>
<dbReference type="PANTHER" id="PTHR30126">
    <property type="entry name" value="HTH-TYPE TRANSCRIPTIONAL REGULATOR"/>
    <property type="match status" value="1"/>
</dbReference>
<dbReference type="InterPro" id="IPR000847">
    <property type="entry name" value="LysR_HTH_N"/>
</dbReference>
<evidence type="ECO:0000256" key="4">
    <source>
        <dbReference type="ARBA" id="ARBA00023163"/>
    </source>
</evidence>
<dbReference type="EMBL" id="CACVAV010000068">
    <property type="protein sequence ID" value="CAA6804029.1"/>
    <property type="molecule type" value="Genomic_DNA"/>
</dbReference>
<dbReference type="InterPro" id="IPR036390">
    <property type="entry name" value="WH_DNA-bd_sf"/>
</dbReference>
<dbReference type="AlphaFoldDB" id="A0A6S6SGK0"/>
<dbReference type="GO" id="GO:0000976">
    <property type="term" value="F:transcription cis-regulatory region binding"/>
    <property type="evidence" value="ECO:0007669"/>
    <property type="project" value="TreeGrafter"/>
</dbReference>
<dbReference type="Gene3D" id="3.40.190.290">
    <property type="match status" value="1"/>
</dbReference>
<dbReference type="PRINTS" id="PR00039">
    <property type="entry name" value="HTHLYSR"/>
</dbReference>
<dbReference type="InterPro" id="IPR036388">
    <property type="entry name" value="WH-like_DNA-bd_sf"/>
</dbReference>
<accession>A0A6S6SGK0</accession>
<evidence type="ECO:0000256" key="1">
    <source>
        <dbReference type="ARBA" id="ARBA00009437"/>
    </source>
</evidence>
<sequence length="317" mass="36065">MNLKHITIHQMRLFHSLATHLSFTAVANELHLSQSGVSIQIKRLAESVGIPLIEKIGKKIYLTEAGKELFAAADDVLNRLELFNDDIEDMGQSIKGPLRISGITTSKYFMPHLLGRFLKDHPDVQPALTITNQSKVVQRLTENLDDIFIMGKFPLNIELETNYFLDNPLVFVAPVNHPLANEKNIPLATIANERFLSREEGSGTRAFRTRLFEESDLKATTYMELGSAEAIKQAVMAGLGVSVLSLHNLQLELEAGLLTVLDVEHFPIHRKWYAVYPKEKRLSRTAQKFLEFLLDEGTKTLREETLRKLQNYREKTW</sequence>
<reference evidence="6" key="1">
    <citation type="submission" date="2020-01" db="EMBL/GenBank/DDBJ databases">
        <authorList>
            <person name="Meier V. D."/>
            <person name="Meier V D."/>
        </authorList>
    </citation>
    <scope>NUCLEOTIDE SEQUENCE</scope>
    <source>
        <strain evidence="6">HLG_WM_MAG_08</strain>
    </source>
</reference>
<dbReference type="PROSITE" id="PS50931">
    <property type="entry name" value="HTH_LYSR"/>
    <property type="match status" value="1"/>
</dbReference>
<evidence type="ECO:0000259" key="5">
    <source>
        <dbReference type="PROSITE" id="PS50931"/>
    </source>
</evidence>
<protein>
    <submittedName>
        <fullName evidence="6">LysR family transcriptional regulator</fullName>
    </submittedName>
</protein>
<keyword evidence="4" id="KW-0804">Transcription</keyword>
<keyword evidence="3" id="KW-0238">DNA-binding</keyword>
<gene>
    <name evidence="6" type="ORF">HELGO_WM75327</name>
</gene>
<dbReference type="InterPro" id="IPR005119">
    <property type="entry name" value="LysR_subst-bd"/>
</dbReference>